<dbReference type="InterPro" id="IPR000873">
    <property type="entry name" value="AMP-dep_synth/lig_dom"/>
</dbReference>
<dbReference type="Gene3D" id="3.40.50.12780">
    <property type="entry name" value="N-terminal domain of ligase-like"/>
    <property type="match status" value="2"/>
</dbReference>
<organism evidence="4 5">
    <name type="scientific">Desulfoluna spongiiphila</name>
    <dbReference type="NCBI Taxonomy" id="419481"/>
    <lineage>
        <taxon>Bacteria</taxon>
        <taxon>Pseudomonadati</taxon>
        <taxon>Thermodesulfobacteriota</taxon>
        <taxon>Desulfobacteria</taxon>
        <taxon>Desulfobacterales</taxon>
        <taxon>Desulfolunaceae</taxon>
        <taxon>Desulfoluna</taxon>
    </lineage>
</organism>
<keyword evidence="5" id="KW-1185">Reference proteome</keyword>
<proteinExistence type="predicted"/>
<keyword evidence="1" id="KW-0547">Nucleotide-binding</keyword>
<dbReference type="InterPro" id="IPR020845">
    <property type="entry name" value="AMP-binding_CS"/>
</dbReference>
<dbReference type="CDD" id="cd05907">
    <property type="entry name" value="VL_LC_FACS_like"/>
    <property type="match status" value="1"/>
</dbReference>
<dbReference type="InterPro" id="IPR042099">
    <property type="entry name" value="ANL_N_sf"/>
</dbReference>
<dbReference type="EMBL" id="FMUX01000015">
    <property type="protein sequence ID" value="SCY65193.1"/>
    <property type="molecule type" value="Genomic_DNA"/>
</dbReference>
<dbReference type="PANTHER" id="PTHR43272">
    <property type="entry name" value="LONG-CHAIN-FATTY-ACID--COA LIGASE"/>
    <property type="match status" value="1"/>
</dbReference>
<name>A0A1G5HN55_9BACT</name>
<protein>
    <submittedName>
        <fullName evidence="4">Long-chain acyl-CoA synthetase</fullName>
    </submittedName>
</protein>
<accession>A0A1G5HN55</accession>
<feature type="domain" description="AMP-dependent synthetase/ligase" evidence="3">
    <location>
        <begin position="21"/>
        <end position="449"/>
    </location>
</feature>
<dbReference type="GO" id="GO:0016020">
    <property type="term" value="C:membrane"/>
    <property type="evidence" value="ECO:0007669"/>
    <property type="project" value="TreeGrafter"/>
</dbReference>
<dbReference type="PROSITE" id="PS00455">
    <property type="entry name" value="AMP_BINDING"/>
    <property type="match status" value="1"/>
</dbReference>
<dbReference type="STRING" id="419481.SAMN05216233_1159"/>
<dbReference type="Proteomes" id="UP000198870">
    <property type="component" value="Unassembled WGS sequence"/>
</dbReference>
<dbReference type="RefSeq" id="WP_092212658.1">
    <property type="nucleotide sequence ID" value="NZ_FMUX01000015.1"/>
</dbReference>
<evidence type="ECO:0000259" key="3">
    <source>
        <dbReference type="Pfam" id="PF00501"/>
    </source>
</evidence>
<dbReference type="Pfam" id="PF00501">
    <property type="entry name" value="AMP-binding"/>
    <property type="match status" value="1"/>
</dbReference>
<dbReference type="AlphaFoldDB" id="A0A1G5HN55"/>
<keyword evidence="2" id="KW-0067">ATP-binding</keyword>
<evidence type="ECO:0000256" key="2">
    <source>
        <dbReference type="ARBA" id="ARBA00022840"/>
    </source>
</evidence>
<evidence type="ECO:0000256" key="1">
    <source>
        <dbReference type="ARBA" id="ARBA00022741"/>
    </source>
</evidence>
<evidence type="ECO:0000313" key="4">
    <source>
        <dbReference type="EMBL" id="SCY65193.1"/>
    </source>
</evidence>
<dbReference type="OrthoDB" id="9803968at2"/>
<dbReference type="PANTHER" id="PTHR43272:SF33">
    <property type="entry name" value="AMP-BINDING DOMAIN-CONTAINING PROTEIN-RELATED"/>
    <property type="match status" value="1"/>
</dbReference>
<gene>
    <name evidence="4" type="ORF">SAMN05216233_1159</name>
</gene>
<dbReference type="GO" id="GO:0004467">
    <property type="term" value="F:long-chain fatty acid-CoA ligase activity"/>
    <property type="evidence" value="ECO:0007669"/>
    <property type="project" value="TreeGrafter"/>
</dbReference>
<reference evidence="4 5" key="1">
    <citation type="submission" date="2016-10" db="EMBL/GenBank/DDBJ databases">
        <authorList>
            <person name="de Groot N.N."/>
        </authorList>
    </citation>
    <scope>NUCLEOTIDE SEQUENCE [LARGE SCALE GENOMIC DNA]</scope>
    <source>
        <strain evidence="4 5">AA1</strain>
    </source>
</reference>
<sequence length="641" mass="70210">MTSTSDEKWYITEQTFPELLHRNVTQFGHRTAQRWKSHGSGELSCLTYGELGDVIREISCGLMALGVAGGDRVGIMGTTSPQWMQADYAILCAGGITTCVYPSLTAGELAYLINDSGSTVLFVQDASFLETVRAARSQMPDLSQVILLSGDEAPDKTGALTLEGLKKRGRAYHESSPTNWEARWRSVALGDPMTIVYTSGTTGNPKGAVHTHASVNAACRRDLNAIPVLTDQDLLLSFLPLSHTYERECGHGIAMHAALPIAYSSPKNLVADLSVFRPTLFMSVPRIYERIYMAMKEKASASSLKRRLFFAAMETGRRVVDARADAKGFVDMSEGADLLSGAGPLLSFKYRLFDRLIFSKVRKRLGGRFRFAFSAAGSLSADLCKTFMAMGVRIFEGYGSTETCNTVNLNTPGAILPGSVGAPCAGVTGRIADDGEWQVKGDNLFVGYWNNEEATRAAFTEDGFYRTGDIVEKVAGEHIRIVDRKNGLLVLDTGKNVPSAKVESLFALSPYIDSVMAVGSGEKFITALVIPDFDALLSVLAAEDPEAEQYALSYADGLCTEVVREMLERPSIMDLIQGEIDAANHHLEPHEQIKKFHVSNRRLTEDAGELTPTFKVKRKVVMAHYARDMEALYRRVRTART</sequence>
<evidence type="ECO:0000313" key="5">
    <source>
        <dbReference type="Proteomes" id="UP000198870"/>
    </source>
</evidence>
<dbReference type="SUPFAM" id="SSF56801">
    <property type="entry name" value="Acetyl-CoA synthetase-like"/>
    <property type="match status" value="1"/>
</dbReference>
<dbReference type="GO" id="GO:0005524">
    <property type="term" value="F:ATP binding"/>
    <property type="evidence" value="ECO:0007669"/>
    <property type="project" value="UniProtKB-KW"/>
</dbReference>